<dbReference type="AlphaFoldDB" id="A0A1M6G3S8"/>
<evidence type="ECO:0000313" key="2">
    <source>
        <dbReference type="Proteomes" id="UP000184536"/>
    </source>
</evidence>
<proteinExistence type="predicted"/>
<accession>A0A1M6G3S8</accession>
<name>A0A1M6G3S8_9FIRM</name>
<keyword evidence="2" id="KW-1185">Reference proteome</keyword>
<dbReference type="Proteomes" id="UP000184536">
    <property type="component" value="Unassembled WGS sequence"/>
</dbReference>
<gene>
    <name evidence="1" type="ORF">SAMN02745975_01157</name>
</gene>
<dbReference type="EMBL" id="FQZV01000013">
    <property type="protein sequence ID" value="SHJ04540.1"/>
    <property type="molecule type" value="Genomic_DNA"/>
</dbReference>
<organism evidence="1 2">
    <name type="scientific">Geosporobacter subterraneus DSM 17957</name>
    <dbReference type="NCBI Taxonomy" id="1121919"/>
    <lineage>
        <taxon>Bacteria</taxon>
        <taxon>Bacillati</taxon>
        <taxon>Bacillota</taxon>
        <taxon>Clostridia</taxon>
        <taxon>Peptostreptococcales</taxon>
        <taxon>Thermotaleaceae</taxon>
        <taxon>Geosporobacter</taxon>
    </lineage>
</organism>
<protein>
    <submittedName>
        <fullName evidence="1">Uncharacterized protein</fullName>
    </submittedName>
</protein>
<reference evidence="2" key="1">
    <citation type="submission" date="2016-11" db="EMBL/GenBank/DDBJ databases">
        <authorList>
            <person name="Varghese N."/>
            <person name="Submissions S."/>
        </authorList>
    </citation>
    <scope>NUCLEOTIDE SEQUENCE [LARGE SCALE GENOMIC DNA]</scope>
    <source>
        <strain evidence="2">DSM 17957</strain>
    </source>
</reference>
<evidence type="ECO:0000313" key="1">
    <source>
        <dbReference type="EMBL" id="SHJ04540.1"/>
    </source>
</evidence>
<sequence length="63" mass="7379">MILVLAEAERNIRSAAANNSKNPTVRWVFRLLVNYVYQQPEAVKLLLRFHYIEDISHKNIIVV</sequence>